<keyword evidence="1" id="KW-0418">Kinase</keyword>
<protein>
    <submittedName>
        <fullName evidence="1">Lipopolysaccharide kinase (Kdo/WaaP) family protein</fullName>
    </submittedName>
</protein>
<dbReference type="AlphaFoldDB" id="A0A1H0MZE6"/>
<dbReference type="PROSITE" id="PS00108">
    <property type="entry name" value="PROTEIN_KINASE_ST"/>
    <property type="match status" value="1"/>
</dbReference>
<keyword evidence="1" id="KW-0808">Transferase</keyword>
<dbReference type="EMBL" id="FNIJ01000017">
    <property type="protein sequence ID" value="SDO85675.1"/>
    <property type="molecule type" value="Genomic_DNA"/>
</dbReference>
<sequence>MSGWTLEPGYRDLAAEFGSLDAVFALEGERLTHDPLSEVIRIERDGVRYYVKRYRSAGKGYHRYLPRPRIKAEWQNLKQFAKWGIPTAEVVAWGLERRRGAFSRGAMITRELEGTEDLALLAKRGDTRLRDHAWVDHVSRQLAAHTRTLHDHHFTHNDLKWRNLLVDSQGTVYFIDCPNGNYWVGFMLRYRITKDLACLDKLAKLHLSNTQRLRFYLQYRRRERLNASDKKRVRHIAHFFEGRE</sequence>
<accession>A0A1H0MZE6</accession>
<dbReference type="InterPro" id="IPR008271">
    <property type="entry name" value="Ser/Thr_kinase_AS"/>
</dbReference>
<dbReference type="Gene3D" id="1.10.510.10">
    <property type="entry name" value="Transferase(Phosphotransferase) domain 1"/>
    <property type="match status" value="1"/>
</dbReference>
<reference evidence="2" key="1">
    <citation type="submission" date="2016-10" db="EMBL/GenBank/DDBJ databases">
        <authorList>
            <person name="Varghese N."/>
            <person name="Submissions S."/>
        </authorList>
    </citation>
    <scope>NUCLEOTIDE SEQUENCE [LARGE SCALE GENOMIC DNA]</scope>
    <source>
        <strain evidence="2">JCM 21621</strain>
    </source>
</reference>
<organism evidence="1 2">
    <name type="scientific">Pseudomonas jinjuensis</name>
    <dbReference type="NCBI Taxonomy" id="198616"/>
    <lineage>
        <taxon>Bacteria</taxon>
        <taxon>Pseudomonadati</taxon>
        <taxon>Pseudomonadota</taxon>
        <taxon>Gammaproteobacteria</taxon>
        <taxon>Pseudomonadales</taxon>
        <taxon>Pseudomonadaceae</taxon>
        <taxon>Pseudomonas</taxon>
    </lineage>
</organism>
<name>A0A1H0MZE6_9PSED</name>
<evidence type="ECO:0000313" key="2">
    <source>
        <dbReference type="Proteomes" id="UP000242957"/>
    </source>
</evidence>
<keyword evidence="2" id="KW-1185">Reference proteome</keyword>
<dbReference type="Proteomes" id="UP000242957">
    <property type="component" value="Unassembled WGS sequence"/>
</dbReference>
<dbReference type="RefSeq" id="WP_084313942.1">
    <property type="nucleotide sequence ID" value="NZ_FNIJ01000017.1"/>
</dbReference>
<evidence type="ECO:0000313" key="1">
    <source>
        <dbReference type="EMBL" id="SDO85675.1"/>
    </source>
</evidence>
<dbReference type="OrthoDB" id="5608193at2"/>
<dbReference type="InterPro" id="IPR011009">
    <property type="entry name" value="Kinase-like_dom_sf"/>
</dbReference>
<dbReference type="Pfam" id="PF06293">
    <property type="entry name" value="Kdo"/>
    <property type="match status" value="1"/>
</dbReference>
<dbReference type="STRING" id="198616.SAMN05216193_1179"/>
<dbReference type="GO" id="GO:0004672">
    <property type="term" value="F:protein kinase activity"/>
    <property type="evidence" value="ECO:0007669"/>
    <property type="project" value="InterPro"/>
</dbReference>
<dbReference type="SUPFAM" id="SSF56112">
    <property type="entry name" value="Protein kinase-like (PK-like)"/>
    <property type="match status" value="1"/>
</dbReference>
<gene>
    <name evidence="1" type="ORF">SAMN05216193_1179</name>
</gene>
<proteinExistence type="predicted"/>